<evidence type="ECO:0000256" key="3">
    <source>
        <dbReference type="ARBA" id="ARBA00022553"/>
    </source>
</evidence>
<evidence type="ECO:0000313" key="6">
    <source>
        <dbReference type="EMBL" id="OZI60179.1"/>
    </source>
</evidence>
<dbReference type="SUPFAM" id="SSF47336">
    <property type="entry name" value="ACP-like"/>
    <property type="match status" value="2"/>
</dbReference>
<dbReference type="InterPro" id="IPR010060">
    <property type="entry name" value="NRPS_synth"/>
</dbReference>
<dbReference type="PROSITE" id="PS00455">
    <property type="entry name" value="AMP_BINDING"/>
    <property type="match status" value="2"/>
</dbReference>
<dbReference type="Proteomes" id="UP000215767">
    <property type="component" value="Unassembled WGS sequence"/>
</dbReference>
<dbReference type="Pfam" id="PF00550">
    <property type="entry name" value="PP-binding"/>
    <property type="match status" value="2"/>
</dbReference>
<dbReference type="NCBIfam" id="TIGR01720">
    <property type="entry name" value="NRPS-para261"/>
    <property type="match status" value="1"/>
</dbReference>
<dbReference type="Pfam" id="PF00501">
    <property type="entry name" value="AMP-binding"/>
    <property type="match status" value="2"/>
</dbReference>
<proteinExistence type="predicted"/>
<dbReference type="SUPFAM" id="SSF52777">
    <property type="entry name" value="CoA-dependent acyltransferases"/>
    <property type="match status" value="6"/>
</dbReference>
<dbReference type="GO" id="GO:0031177">
    <property type="term" value="F:phosphopantetheine binding"/>
    <property type="evidence" value="ECO:0007669"/>
    <property type="project" value="InterPro"/>
</dbReference>
<evidence type="ECO:0000256" key="2">
    <source>
        <dbReference type="ARBA" id="ARBA00022450"/>
    </source>
</evidence>
<dbReference type="GO" id="GO:0003824">
    <property type="term" value="F:catalytic activity"/>
    <property type="evidence" value="ECO:0007669"/>
    <property type="project" value="InterPro"/>
</dbReference>
<keyword evidence="2" id="KW-0596">Phosphopantetheine</keyword>
<keyword evidence="3" id="KW-0597">Phosphoprotein</keyword>
<dbReference type="Gene3D" id="3.40.50.12780">
    <property type="entry name" value="N-terminal domain of ligase-like"/>
    <property type="match status" value="3"/>
</dbReference>
<dbReference type="InterPro" id="IPR045851">
    <property type="entry name" value="AMP-bd_C_sf"/>
</dbReference>
<feature type="region of interest" description="Disordered" evidence="4">
    <location>
        <begin position="1276"/>
        <end position="1311"/>
    </location>
</feature>
<dbReference type="InterPro" id="IPR006162">
    <property type="entry name" value="Ppantetheine_attach_site"/>
</dbReference>
<organism evidence="6 7">
    <name type="scientific">Bordetella genomosp. 11</name>
    <dbReference type="NCBI Taxonomy" id="1416808"/>
    <lineage>
        <taxon>Bacteria</taxon>
        <taxon>Pseudomonadati</taxon>
        <taxon>Pseudomonadota</taxon>
        <taxon>Betaproteobacteria</taxon>
        <taxon>Burkholderiales</taxon>
        <taxon>Alcaligenaceae</taxon>
        <taxon>Bordetella</taxon>
    </lineage>
</organism>
<dbReference type="GO" id="GO:0044550">
    <property type="term" value="P:secondary metabolite biosynthetic process"/>
    <property type="evidence" value="ECO:0007669"/>
    <property type="project" value="TreeGrafter"/>
</dbReference>
<dbReference type="CDD" id="cd19534">
    <property type="entry name" value="E_NRPS"/>
    <property type="match status" value="1"/>
</dbReference>
<dbReference type="InterPro" id="IPR000873">
    <property type="entry name" value="AMP-dep_synth/lig_dom"/>
</dbReference>
<feature type="region of interest" description="Disordered" evidence="4">
    <location>
        <begin position="2886"/>
        <end position="2908"/>
    </location>
</feature>
<dbReference type="NCBIfam" id="TIGR01733">
    <property type="entry name" value="AA-adenyl-dom"/>
    <property type="match status" value="2"/>
</dbReference>
<comment type="cofactor">
    <cofactor evidence="1">
        <name>pantetheine 4'-phosphate</name>
        <dbReference type="ChEBI" id="CHEBI:47942"/>
    </cofactor>
</comment>
<feature type="compositionally biased region" description="Low complexity" evidence="4">
    <location>
        <begin position="34"/>
        <end position="43"/>
    </location>
</feature>
<evidence type="ECO:0000256" key="1">
    <source>
        <dbReference type="ARBA" id="ARBA00001957"/>
    </source>
</evidence>
<feature type="compositionally biased region" description="Gly residues" evidence="4">
    <location>
        <begin position="22"/>
        <end position="33"/>
    </location>
</feature>
<feature type="region of interest" description="Disordered" evidence="4">
    <location>
        <begin position="1099"/>
        <end position="1124"/>
    </location>
</feature>
<feature type="compositionally biased region" description="Basic and acidic residues" evidence="4">
    <location>
        <begin position="1"/>
        <end position="18"/>
    </location>
</feature>
<protein>
    <recommendedName>
        <fullName evidence="5">Carrier domain-containing protein</fullName>
    </recommendedName>
</protein>
<evidence type="ECO:0000256" key="4">
    <source>
        <dbReference type="SAM" id="MobiDB-lite"/>
    </source>
</evidence>
<keyword evidence="7" id="KW-1185">Reference proteome</keyword>
<dbReference type="PANTHER" id="PTHR45527:SF1">
    <property type="entry name" value="FATTY ACID SYNTHASE"/>
    <property type="match status" value="1"/>
</dbReference>
<dbReference type="InterPro" id="IPR042099">
    <property type="entry name" value="ANL_N_sf"/>
</dbReference>
<feature type="domain" description="Carrier" evidence="5">
    <location>
        <begin position="2981"/>
        <end position="3056"/>
    </location>
</feature>
<evidence type="ECO:0000313" key="7">
    <source>
        <dbReference type="Proteomes" id="UP000215767"/>
    </source>
</evidence>
<dbReference type="SMART" id="SM00823">
    <property type="entry name" value="PKS_PP"/>
    <property type="match status" value="2"/>
</dbReference>
<accession>A0A261UE22</accession>
<dbReference type="PROSITE" id="PS50075">
    <property type="entry name" value="CARRIER"/>
    <property type="match status" value="2"/>
</dbReference>
<dbReference type="Gene3D" id="3.30.559.10">
    <property type="entry name" value="Chloramphenicol acetyltransferase-like domain"/>
    <property type="match status" value="4"/>
</dbReference>
<dbReference type="EMBL" id="NEVS01000004">
    <property type="protein sequence ID" value="OZI60179.1"/>
    <property type="molecule type" value="Genomic_DNA"/>
</dbReference>
<gene>
    <name evidence="6" type="ORF">CAL28_12010</name>
</gene>
<reference evidence="7" key="1">
    <citation type="submission" date="2017-05" db="EMBL/GenBank/DDBJ databases">
        <title>Complete and WGS of Bordetella genogroups.</title>
        <authorList>
            <person name="Spilker T."/>
            <person name="Lipuma J."/>
        </authorList>
    </citation>
    <scope>NUCLEOTIDE SEQUENCE [LARGE SCALE GENOMIC DNA]</scope>
    <source>
        <strain evidence="7">AU8856</strain>
    </source>
</reference>
<dbReference type="InterPro" id="IPR023213">
    <property type="entry name" value="CAT-like_dom_sf"/>
</dbReference>
<dbReference type="PROSITE" id="PS00012">
    <property type="entry name" value="PHOSPHOPANTETHEINE"/>
    <property type="match status" value="2"/>
</dbReference>
<dbReference type="CDD" id="cd19543">
    <property type="entry name" value="DCL_NRPS"/>
    <property type="match status" value="1"/>
</dbReference>
<sequence>MAGGRAADRPVRGTDPGRVRRPGGGGGDGGGRPRPGAAAHGRFPGYAGGDVMDQTLTRRVAAKFMALAPAQRRAAYRQMVETGMEAAQLPILPRATTPVLSHAQRRLWFLWRLDPMDATYHLPGALRLKGALDVQAVRAALIAVRARHAALRTRFVADDAGLAMPVVDADASMRVDFHDARVHSGDEREGRAGEVARAWLEQPFDLTAGPLLRAGLVRLADDEHLLVIVMHHIVADGWSVRLVMADFAAAYEAVRAGGTAQLPPAPSIAYTDYAGWQSDLLDAGEHDRQLTYWRNALGDEHPVLQIACDHAPRPGARVAAQVALDLEAATAARLRTLARGRGDTMFMLLLAAFQSLLYRYTGQDDIRLGVPAAGRHRAETQDVVGLFVNTQVLRARFQDDSTFEDAVGQARAAVLGAQAYPDLPFDSLVDALRPERSLDRNPLFQILFNHQQSDGAAGRMPPGLACAPYPLGVAALPVDLQCDTVEHADGRIVLTLRYARDRYEPATMRRLLQAYGAVLDAMSTTPGMRVADVPLLSAEDRAVLRSWTDGSPLGEAMAQWRDRPVHAVISAQAARTPDAVAVIMETDPALAADGVSDPLPGSVLTLTYAQLERQSNRLAQRLLALGVGPERRVAIAAHRHPSLVVGLLAVLKTGAAYVPLDPEYPDDRLSYMIEDSAPALVLTQSWLSARVREWIGGGARQQGAVPLLEIDTLDAPAGAADATTGQTFESNVAVRALDLPIHASDSVHSSALPDHALNAVHEPSVSVHTPDMPVHPEQACYVIYTSGSTGKPKGATNRHAGLSNRLAWMQQAYGLGPQDTVLQKTPFSFDVSVWEFFWPLMAGARLALAAVGEHRDAERLLGRIVAQQVSTLHFVPSMLHAFVAHCESQEDSAVLSAARKVLRRVFCSGEALPAELCARTYALFPGIELHNLYGPTEAAIDVTHWDCARPAATGVPIGRPIAGLRTYVLDAQLNEVPPGVGCELYLGGIGLGRGYLNRPGLSAERFVADPFGTGERLYRTGDLARWNREGQLEYLGRLDHQVKLRGQRIELGEIEAQLLAQDGVKQAVVLAQTGPALAGVAGSGPHEATNADGLGNPIGQNGFSVSRGPGEPAGPQGLDAQGSSGSAQASLRLVAYVTPASLDTAMLRQALERSLPAYMVPSAIVTLDTLPITANGKLDRKALPQAQFASTQSYEAPQGQLEETLAGIWREVLGVVQIGRHDNFFEVGGDSILSLQIVARLRQAGWRISPRQMFERQTVAALAQVAVRVAADGQPYQGASAHDASGNAAGQARAGEGNAEPDQEDTAAGQEEISAGQEVPLLPIQAQFLSLPLSTHNHWNQAVLLRSDTEVDIQALKAALAAVVSHHDALRLRYRRGEDGQWIQAYGDIDPVPTSSDFNAVQASSDIDPVQASSDIDAVQASSNIDTVQGDADRIASHDEAAPDAPDAGIWDLTAADAAEIEAHCARAQASLDITHGPLVRAARMRVADGSWRLLLVIHHLAVDGVSWRILLEDLRQAYEQARRQQAPRLAARTASYGAWARGLRRQAAMHAQEQPYWTNLPAGALPPPDRVDGPARVADLRRVEVNLTPAQTQALLRQAPSAYRTQVNDLLLASLALALRQWRGLRQIRIDLEGHGREADALGLDVTRTVGWFTTVYPVVLQTDGEAADLIRDVKERLRAVPRHGLGYGVLGRWGDASVRQALSGAPASPILFNYLGQFDAGVGGGDWRVAEEDVGSGQWEAAPLSHALTVNGRVYDGQLSLSLGYSGTQWHESTMRELAARWTEALSTVIGHCTSGAQGVTPSDFPLAGLTQSEVDALPIGQPMGQWQDVYPVTPMQAGMLFHAIYGNDADAVTRVGKDPDAGRQDTGRDDQPYINQLRVDIHGLDESRFQAAWESAVARHDVLRTGFIARAGAPLQWVARQARLPFERQQVRGDAGEVAARLDALAASQRAAGFDLLVPPLMRCLLVRVNDAYDHFIWTHHHLLLDGWSTSQLLGEVLSDYAGGAVARPAGRYRDYLQWLARRDAQATQAYWMGRLRELEASTLLAEAMPASGIALRASATHEGYPHEGSTLEDPRHRSALQRAPADECLTPDLAGGAAHGGTYGEWAIDLDAVQTQPLVAYARRERVTLNTLIQGAWSLVLGLHTGRDTVVFGATTSGRPDVLAGSQQVLGLYINTLPVVVRLPATQPVGSWLRDLQASNVAAREHEHTPLYDIQRWAGQGGQALFDTLVVFENYPVDEALGQSRLDGLRFSGLVNREQTSYPLTLVVSRKEGLHVHMSYDRAHYGSAAVEVLARRLLQVLRRLTLDAQGKLGTLSLLMPGEQDLLRSWTDGSPLGEAMAEWRDRPVHAVISAQAARTPDAVAVIMETDPALAADGVSDPLPGSVLTLTYAQLERQSNRLAQRLLALGVGPERLVAIAAHRHPSLVVGLLAVLKTGAAYVPLDPEYPDDRLSYMIEDSAPALVLTQSWLSARVREWIGGGARQQGAVPLLEIDTPDAQAGVADGSNVAILASDLPVRASGTVHASEPGYALDPVHAPNFAVHAPDTLVSAPDLPVHAEQACYVIYTSGSTGKPKGATNRHAGLSNRLAWMQQAYGLGPQDTVLQKTPFSFDVSVWEFFWPLMAGARLALAAVGEHRDAERLLGRIVAQQVSTLHFVPSMLHAFVAHCESQEDSATLSAARKVLRRVFCSGEALPAELCARVHALFPAIELHNLYGPTEAAIDVTHWDCARPAATGVPIGRPIAGLRTYVLDAQLNEVPPGVGGELYLGGVGLGRGYLSRPGLSAERFVADPYGSGERLYRTGDLARWNQEGQLEYLGRLDHQVKLRGQRIELGEIEAQLLAQDGVKQAVVLAQAGPALAAVAGPRPNEATDADGLGGPIGQNGFSVSRGLGEPAGRQSLDAQGSSAGSQASLRLVAYVTPASLDTAMLRQALERSLPAYMVPSAIVTLDTLPITANGKLDRKALPQAQFASAQTYEAPQGQLEETLAGIWREVLGVAQVGRHDNFFELGGDSISVMQVSALLRQRHGVAVGLRALFDARDIATLARSPLLNAMHASGGGRDDLAAIDSLLNELEM</sequence>
<feature type="domain" description="Carrier" evidence="5">
    <location>
        <begin position="1196"/>
        <end position="1270"/>
    </location>
</feature>
<dbReference type="InterPro" id="IPR020806">
    <property type="entry name" value="PKS_PP-bd"/>
</dbReference>
<dbReference type="Gene3D" id="3.30.559.30">
    <property type="entry name" value="Nonribosomal peptide synthetase, condensation domain"/>
    <property type="match status" value="3"/>
</dbReference>
<dbReference type="InterPro" id="IPR020845">
    <property type="entry name" value="AMP-binding_CS"/>
</dbReference>
<dbReference type="GO" id="GO:0043041">
    <property type="term" value="P:amino acid activation for nonribosomal peptide biosynthetic process"/>
    <property type="evidence" value="ECO:0007669"/>
    <property type="project" value="TreeGrafter"/>
</dbReference>
<dbReference type="NCBIfam" id="NF003417">
    <property type="entry name" value="PRK04813.1"/>
    <property type="match status" value="6"/>
</dbReference>
<dbReference type="InterPro" id="IPR009081">
    <property type="entry name" value="PP-bd_ACP"/>
</dbReference>
<dbReference type="InterPro" id="IPR010071">
    <property type="entry name" value="AA_adenyl_dom"/>
</dbReference>
<dbReference type="InterPro" id="IPR001242">
    <property type="entry name" value="Condensation_dom"/>
</dbReference>
<dbReference type="Pfam" id="PF00668">
    <property type="entry name" value="Condensation"/>
    <property type="match status" value="5"/>
</dbReference>
<dbReference type="FunFam" id="3.40.50.980:FF:000002">
    <property type="entry name" value="Enterobactin synthetase component F"/>
    <property type="match status" value="2"/>
</dbReference>
<evidence type="ECO:0000259" key="5">
    <source>
        <dbReference type="PROSITE" id="PS50075"/>
    </source>
</evidence>
<dbReference type="FunFam" id="1.10.1200.10:FF:000005">
    <property type="entry name" value="Nonribosomal peptide synthetase 1"/>
    <property type="match status" value="1"/>
</dbReference>
<feature type="region of interest" description="Disordered" evidence="4">
    <location>
        <begin position="1"/>
        <end position="43"/>
    </location>
</feature>
<dbReference type="Gene3D" id="3.30.300.30">
    <property type="match status" value="2"/>
</dbReference>
<dbReference type="CDD" id="cd19531">
    <property type="entry name" value="LCL_NRPS-like"/>
    <property type="match status" value="1"/>
</dbReference>
<dbReference type="FunFam" id="1.10.1200.10:FF:000016">
    <property type="entry name" value="Non-ribosomal peptide synthase"/>
    <property type="match status" value="1"/>
</dbReference>
<name>A0A261UE22_9BORD</name>
<dbReference type="GO" id="GO:0005737">
    <property type="term" value="C:cytoplasm"/>
    <property type="evidence" value="ECO:0007669"/>
    <property type="project" value="TreeGrafter"/>
</dbReference>
<dbReference type="GO" id="GO:0072330">
    <property type="term" value="P:monocarboxylic acid biosynthetic process"/>
    <property type="evidence" value="ECO:0007669"/>
    <property type="project" value="UniProtKB-ARBA"/>
</dbReference>
<dbReference type="SUPFAM" id="SSF56801">
    <property type="entry name" value="Acetyl-CoA synthetase-like"/>
    <property type="match status" value="2"/>
</dbReference>
<dbReference type="FunFam" id="2.30.38.10:FF:000001">
    <property type="entry name" value="Non-ribosomal peptide synthetase PvdI"/>
    <property type="match status" value="2"/>
</dbReference>
<comment type="caution">
    <text evidence="6">The sequence shown here is derived from an EMBL/GenBank/DDBJ whole genome shotgun (WGS) entry which is preliminary data.</text>
</comment>
<dbReference type="PANTHER" id="PTHR45527">
    <property type="entry name" value="NONRIBOSOMAL PEPTIDE SYNTHETASE"/>
    <property type="match status" value="1"/>
</dbReference>
<dbReference type="InterPro" id="IPR036736">
    <property type="entry name" value="ACP-like_sf"/>
</dbReference>
<dbReference type="CDD" id="cd17646">
    <property type="entry name" value="A_NRPS_AB3403-like"/>
    <property type="match status" value="2"/>
</dbReference>
<dbReference type="Gene3D" id="1.10.1200.10">
    <property type="entry name" value="ACP-like"/>
    <property type="match status" value="2"/>
</dbReference>